<gene>
    <name evidence="1" type="ORF">CS063_03120</name>
</gene>
<keyword evidence="1" id="KW-0808">Transferase</keyword>
<organism evidence="1 2">
    <name type="scientific">Sporanaerobium hydrogeniformans</name>
    <dbReference type="NCBI Taxonomy" id="3072179"/>
    <lineage>
        <taxon>Bacteria</taxon>
        <taxon>Bacillati</taxon>
        <taxon>Bacillota</taxon>
        <taxon>Clostridia</taxon>
        <taxon>Lachnospirales</taxon>
        <taxon>Lachnospiraceae</taxon>
        <taxon>Sporanaerobium</taxon>
    </lineage>
</organism>
<keyword evidence="1" id="KW-0489">Methyltransferase</keyword>
<proteinExistence type="predicted"/>
<comment type="caution">
    <text evidence="1">The sequence shown here is derived from an EMBL/GenBank/DDBJ whole genome shotgun (WGS) entry which is preliminary data.</text>
</comment>
<keyword evidence="2" id="KW-1185">Reference proteome</keyword>
<name>A0AC61DFH3_9FIRM</name>
<evidence type="ECO:0000313" key="1">
    <source>
        <dbReference type="EMBL" id="PHV71573.1"/>
    </source>
</evidence>
<accession>A0AC61DFH3</accession>
<sequence length="173" mass="20194">MRAFLLLIPFLLIRFGLLSILNPKSIQRAAYFAPVQGNERTAYYIYQISNIGIFVYLIFQTIKVDFSWHFYSGLIGYVLGLCLCAITVVHFSFPDYTGLNTNGIYKFSRNPMYVAYFICFIGMTLLTQSLVLLVIVVIFQISTHWIILSEERWCITKFGTAYKKYIKKVRRYI</sequence>
<dbReference type="EMBL" id="PEDL01000002">
    <property type="protein sequence ID" value="PHV71573.1"/>
    <property type="molecule type" value="Genomic_DNA"/>
</dbReference>
<protein>
    <submittedName>
        <fullName evidence="1">Phospholipid methyltransferase</fullName>
    </submittedName>
</protein>
<dbReference type="Proteomes" id="UP000224460">
    <property type="component" value="Unassembled WGS sequence"/>
</dbReference>
<evidence type="ECO:0000313" key="2">
    <source>
        <dbReference type="Proteomes" id="UP000224460"/>
    </source>
</evidence>
<reference evidence="1" key="1">
    <citation type="submission" date="2017-10" db="EMBL/GenBank/DDBJ databases">
        <title>Genome sequence of cellulolytic Lachnospiraceae bacterium XHS1971 isolated from hotspring sediment.</title>
        <authorList>
            <person name="Vasudevan G."/>
            <person name="Joshi A.J."/>
            <person name="Hivarkar S."/>
            <person name="Lanjekar V.B."/>
            <person name="Dhakephalkar P.K."/>
            <person name="Dagar S."/>
        </authorList>
    </citation>
    <scope>NUCLEOTIDE SEQUENCE</scope>
    <source>
        <strain evidence="1">XHS1971</strain>
    </source>
</reference>